<feature type="region of interest" description="Disordered" evidence="1">
    <location>
        <begin position="1"/>
        <end position="76"/>
    </location>
</feature>
<accession>A0A4U0WUC4</accession>
<keyword evidence="3" id="KW-1185">Reference proteome</keyword>
<proteinExistence type="predicted"/>
<name>A0A4U0WUC4_9PEZI</name>
<feature type="region of interest" description="Disordered" evidence="1">
    <location>
        <begin position="250"/>
        <end position="295"/>
    </location>
</feature>
<dbReference type="EMBL" id="NAJN01000999">
    <property type="protein sequence ID" value="TKA66607.1"/>
    <property type="molecule type" value="Genomic_DNA"/>
</dbReference>
<dbReference type="OrthoDB" id="5380416at2759"/>
<protein>
    <submittedName>
        <fullName evidence="2">Uncharacterized protein</fullName>
    </submittedName>
</protein>
<feature type="compositionally biased region" description="Low complexity" evidence="1">
    <location>
        <begin position="154"/>
        <end position="191"/>
    </location>
</feature>
<feature type="compositionally biased region" description="Pro residues" evidence="1">
    <location>
        <begin position="30"/>
        <end position="41"/>
    </location>
</feature>
<evidence type="ECO:0000313" key="2">
    <source>
        <dbReference type="EMBL" id="TKA66607.1"/>
    </source>
</evidence>
<comment type="caution">
    <text evidence="2">The sequence shown here is derived from an EMBL/GenBank/DDBJ whole genome shotgun (WGS) entry which is preliminary data.</text>
</comment>
<feature type="region of interest" description="Disordered" evidence="1">
    <location>
        <begin position="100"/>
        <end position="138"/>
    </location>
</feature>
<gene>
    <name evidence="2" type="ORF">B0A49_06029</name>
</gene>
<dbReference type="AlphaFoldDB" id="A0A4U0WUC4"/>
<sequence length="334" mass="35328">MAAPTMPSSRYELPRIGPIDFSLTAGTNIPAPPVSPPPSPKASPRASPTTPRSVHSLARPPTPGGGPLSSHPTSPIDMLAFAYPPTPFDDIKLLSPTYSNASTTQSQYHCPYQERLAPSSPTLSHAPRFPDEPLHHRRPSSVRRFLGLRSLTGSHAASTDSLTSSSDSSYYNASSNSTVSSSGSSSSNSNYGKRPSSPPNPPSLASSSSTTSIGSRGSPALRKRNSASWFRRKSGMFIGSPVEGTLEVVSETHNHHRSSSSNTDDRGSDKLSYDTGLAQGMLGGTNSRRQSSYGPGLLNVRRQPPPMLPEFKALGCGALDGGRLGEGDIFRDIN</sequence>
<evidence type="ECO:0000313" key="3">
    <source>
        <dbReference type="Proteomes" id="UP000308768"/>
    </source>
</evidence>
<evidence type="ECO:0000256" key="1">
    <source>
        <dbReference type="SAM" id="MobiDB-lite"/>
    </source>
</evidence>
<reference evidence="2 3" key="1">
    <citation type="submission" date="2017-03" db="EMBL/GenBank/DDBJ databases">
        <title>Genomes of endolithic fungi from Antarctica.</title>
        <authorList>
            <person name="Coleine C."/>
            <person name="Masonjones S."/>
            <person name="Stajich J.E."/>
        </authorList>
    </citation>
    <scope>NUCLEOTIDE SEQUENCE [LARGE SCALE GENOMIC DNA]</scope>
    <source>
        <strain evidence="2 3">CCFEE 5187</strain>
    </source>
</reference>
<feature type="region of interest" description="Disordered" evidence="1">
    <location>
        <begin position="153"/>
        <end position="226"/>
    </location>
</feature>
<feature type="compositionally biased region" description="Low complexity" evidence="1">
    <location>
        <begin position="42"/>
        <end position="51"/>
    </location>
</feature>
<feature type="compositionally biased region" description="Basic and acidic residues" evidence="1">
    <location>
        <begin position="263"/>
        <end position="272"/>
    </location>
</feature>
<feature type="compositionally biased region" description="Low complexity" evidence="1">
    <location>
        <begin position="203"/>
        <end position="219"/>
    </location>
</feature>
<dbReference type="Proteomes" id="UP000308768">
    <property type="component" value="Unassembled WGS sequence"/>
</dbReference>
<feature type="compositionally biased region" description="Polar residues" evidence="1">
    <location>
        <begin position="284"/>
        <end position="293"/>
    </location>
</feature>
<organism evidence="2 3">
    <name type="scientific">Cryomyces minteri</name>
    <dbReference type="NCBI Taxonomy" id="331657"/>
    <lineage>
        <taxon>Eukaryota</taxon>
        <taxon>Fungi</taxon>
        <taxon>Dikarya</taxon>
        <taxon>Ascomycota</taxon>
        <taxon>Pezizomycotina</taxon>
        <taxon>Dothideomycetes</taxon>
        <taxon>Dothideomycetes incertae sedis</taxon>
        <taxon>Cryomyces</taxon>
    </lineage>
</organism>